<evidence type="ECO:0000256" key="6">
    <source>
        <dbReference type="SAM" id="Phobius"/>
    </source>
</evidence>
<dbReference type="GO" id="GO:0055088">
    <property type="term" value="P:lipid homeostasis"/>
    <property type="evidence" value="ECO:0007669"/>
    <property type="project" value="TreeGrafter"/>
</dbReference>
<evidence type="ECO:0000259" key="7">
    <source>
        <dbReference type="PROSITE" id="PS50922"/>
    </source>
</evidence>
<evidence type="ECO:0000256" key="1">
    <source>
        <dbReference type="ARBA" id="ARBA00004141"/>
    </source>
</evidence>
<protein>
    <recommendedName>
        <fullName evidence="7">TLC domain-containing protein</fullName>
    </recommendedName>
</protein>
<dbReference type="PANTHER" id="PTHR13439:SF0">
    <property type="entry name" value="TOPOISOMERASE I DAMAGE AFFECTED PROTEIN 4"/>
    <property type="match status" value="1"/>
</dbReference>
<keyword evidence="4 5" id="KW-0472">Membrane</keyword>
<keyword evidence="3 6" id="KW-1133">Transmembrane helix</keyword>
<feature type="transmembrane region" description="Helical" evidence="6">
    <location>
        <begin position="214"/>
        <end position="236"/>
    </location>
</feature>
<gene>
    <name evidence="8" type="ORF">CYMTET_26424</name>
</gene>
<evidence type="ECO:0000313" key="8">
    <source>
        <dbReference type="EMBL" id="KAK3264861.1"/>
    </source>
</evidence>
<evidence type="ECO:0000256" key="3">
    <source>
        <dbReference type="ARBA" id="ARBA00022989"/>
    </source>
</evidence>
<dbReference type="Pfam" id="PF03798">
    <property type="entry name" value="TRAM_LAG1_CLN8"/>
    <property type="match status" value="1"/>
</dbReference>
<dbReference type="PROSITE" id="PS50922">
    <property type="entry name" value="TLC"/>
    <property type="match status" value="1"/>
</dbReference>
<feature type="domain" description="TLC" evidence="7">
    <location>
        <begin position="1"/>
        <end position="249"/>
    </location>
</feature>
<feature type="transmembrane region" description="Helical" evidence="6">
    <location>
        <begin position="134"/>
        <end position="154"/>
    </location>
</feature>
<dbReference type="GO" id="GO:0016020">
    <property type="term" value="C:membrane"/>
    <property type="evidence" value="ECO:0007669"/>
    <property type="project" value="UniProtKB-SubCell"/>
</dbReference>
<sequence>MEIEDLIRFGVLYFIGATLVTAALAKVFVGMGFKENTKAGSAESIVIAYNLVVLMTNIYMAIEGVNGWWFSPVPADKLFGEFQPGPFLKTLQVVYQFWNCFACLAMTQYRTWDAILHHTLTGTLSYFFLVTNHVDYFCVFFGGLVEISNLPLCIVDICKNSPTFRQYFPTLNQICRYLFAVAFILIRNICWPIVCYEYWVLSIEYLTSKVTDDFMFSVSLFGLTVNVALTGLQFFWGYKIASMIKKVLVGGGKAKNKSA</sequence>
<organism evidence="8 9">
    <name type="scientific">Cymbomonas tetramitiformis</name>
    <dbReference type="NCBI Taxonomy" id="36881"/>
    <lineage>
        <taxon>Eukaryota</taxon>
        <taxon>Viridiplantae</taxon>
        <taxon>Chlorophyta</taxon>
        <taxon>Pyramimonadophyceae</taxon>
        <taxon>Pyramimonadales</taxon>
        <taxon>Pyramimonadaceae</taxon>
        <taxon>Cymbomonas</taxon>
    </lineage>
</organism>
<feature type="transmembrane region" description="Helical" evidence="6">
    <location>
        <begin position="174"/>
        <end position="194"/>
    </location>
</feature>
<keyword evidence="9" id="KW-1185">Reference proteome</keyword>
<comment type="subcellular location">
    <subcellularLocation>
        <location evidence="1">Membrane</location>
        <topology evidence="1">Multi-pass membrane protein</topology>
    </subcellularLocation>
</comment>
<evidence type="ECO:0000256" key="2">
    <source>
        <dbReference type="ARBA" id="ARBA00022692"/>
    </source>
</evidence>
<dbReference type="Proteomes" id="UP001190700">
    <property type="component" value="Unassembled WGS sequence"/>
</dbReference>
<feature type="transmembrane region" description="Helical" evidence="6">
    <location>
        <begin position="6"/>
        <end position="29"/>
    </location>
</feature>
<dbReference type="AlphaFoldDB" id="A0AAE0FTB5"/>
<feature type="transmembrane region" description="Helical" evidence="6">
    <location>
        <begin position="41"/>
        <end position="62"/>
    </location>
</feature>
<dbReference type="InterPro" id="IPR050846">
    <property type="entry name" value="TLCD"/>
</dbReference>
<evidence type="ECO:0000313" key="9">
    <source>
        <dbReference type="Proteomes" id="UP001190700"/>
    </source>
</evidence>
<name>A0AAE0FTB5_9CHLO</name>
<accession>A0AAE0FTB5</accession>
<dbReference type="EMBL" id="LGRX02014317">
    <property type="protein sequence ID" value="KAK3264861.1"/>
    <property type="molecule type" value="Genomic_DNA"/>
</dbReference>
<evidence type="ECO:0000256" key="4">
    <source>
        <dbReference type="ARBA" id="ARBA00023136"/>
    </source>
</evidence>
<evidence type="ECO:0000256" key="5">
    <source>
        <dbReference type="PROSITE-ProRule" id="PRU00205"/>
    </source>
</evidence>
<keyword evidence="2 5" id="KW-0812">Transmembrane</keyword>
<dbReference type="GO" id="GO:0005783">
    <property type="term" value="C:endoplasmic reticulum"/>
    <property type="evidence" value="ECO:0007669"/>
    <property type="project" value="TreeGrafter"/>
</dbReference>
<reference evidence="8 9" key="1">
    <citation type="journal article" date="2015" name="Genome Biol. Evol.">
        <title>Comparative Genomics of a Bacterivorous Green Alga Reveals Evolutionary Causalities and Consequences of Phago-Mixotrophic Mode of Nutrition.</title>
        <authorList>
            <person name="Burns J.A."/>
            <person name="Paasch A."/>
            <person name="Narechania A."/>
            <person name="Kim E."/>
        </authorList>
    </citation>
    <scope>NUCLEOTIDE SEQUENCE [LARGE SCALE GENOMIC DNA]</scope>
    <source>
        <strain evidence="8 9">PLY_AMNH</strain>
    </source>
</reference>
<proteinExistence type="predicted"/>
<dbReference type="PANTHER" id="PTHR13439">
    <property type="entry name" value="CT120 PROTEIN"/>
    <property type="match status" value="1"/>
</dbReference>
<dbReference type="InterPro" id="IPR006634">
    <property type="entry name" value="TLC-dom"/>
</dbReference>
<comment type="caution">
    <text evidence="8">The sequence shown here is derived from an EMBL/GenBank/DDBJ whole genome shotgun (WGS) entry which is preliminary data.</text>
</comment>